<gene>
    <name evidence="2" type="ORF">Thini_3569</name>
</gene>
<dbReference type="InterPro" id="IPR023214">
    <property type="entry name" value="HAD_sf"/>
</dbReference>
<reference evidence="3" key="1">
    <citation type="journal article" date="2011" name="Stand. Genomic Sci.">
        <title>Genome sequence of the filamentous, gliding Thiothrix nivea neotype strain (JP2(T)).</title>
        <authorList>
            <person name="Lapidus A."/>
            <person name="Nolan M."/>
            <person name="Lucas S."/>
            <person name="Glavina Del Rio T."/>
            <person name="Tice H."/>
            <person name="Cheng J.F."/>
            <person name="Tapia R."/>
            <person name="Han C."/>
            <person name="Goodwin L."/>
            <person name="Pitluck S."/>
            <person name="Liolios K."/>
            <person name="Pagani I."/>
            <person name="Ivanova N."/>
            <person name="Huntemann M."/>
            <person name="Mavromatis K."/>
            <person name="Mikhailova N."/>
            <person name="Pati A."/>
            <person name="Chen A."/>
            <person name="Palaniappan K."/>
            <person name="Land M."/>
            <person name="Brambilla E.M."/>
            <person name="Rohde M."/>
            <person name="Abt B."/>
            <person name="Verbarg S."/>
            <person name="Goker M."/>
            <person name="Bristow J."/>
            <person name="Eisen J.A."/>
            <person name="Markowitz V."/>
            <person name="Hugenholtz P."/>
            <person name="Kyrpides N.C."/>
            <person name="Klenk H.P."/>
            <person name="Woyke T."/>
        </authorList>
    </citation>
    <scope>NUCLEOTIDE SEQUENCE [LARGE SCALE GENOMIC DNA]</scope>
    <source>
        <strain evidence="3">ATCC 35100 / DSM 5205 / JP2</strain>
    </source>
</reference>
<dbReference type="OrthoDB" id="9816564at2"/>
<dbReference type="AlphaFoldDB" id="A0A656HM30"/>
<protein>
    <submittedName>
        <fullName evidence="2">Haloacid dehalogenase domain protein hydrolase</fullName>
    </submittedName>
</protein>
<dbReference type="RefSeq" id="WP_002709964.1">
    <property type="nucleotide sequence ID" value="NZ_JH651384.1"/>
</dbReference>
<keyword evidence="3" id="KW-1185">Reference proteome</keyword>
<dbReference type="SUPFAM" id="SSF56784">
    <property type="entry name" value="HAD-like"/>
    <property type="match status" value="1"/>
</dbReference>
<name>A0A656HM30_THINJ</name>
<dbReference type="InterPro" id="IPR036412">
    <property type="entry name" value="HAD-like_sf"/>
</dbReference>
<evidence type="ECO:0000313" key="3">
    <source>
        <dbReference type="Proteomes" id="UP000005317"/>
    </source>
</evidence>
<dbReference type="GO" id="GO:0016787">
    <property type="term" value="F:hydrolase activity"/>
    <property type="evidence" value="ECO:0007669"/>
    <property type="project" value="UniProtKB-KW"/>
</dbReference>
<dbReference type="PANTHER" id="PTHR43316">
    <property type="entry name" value="HYDROLASE, HALOACID DELAHOGENASE-RELATED"/>
    <property type="match status" value="1"/>
</dbReference>
<evidence type="ECO:0000256" key="1">
    <source>
        <dbReference type="ARBA" id="ARBA00022801"/>
    </source>
</evidence>
<dbReference type="Gene3D" id="3.40.50.1000">
    <property type="entry name" value="HAD superfamily/HAD-like"/>
    <property type="match status" value="1"/>
</dbReference>
<keyword evidence="1 2" id="KW-0378">Hydrolase</keyword>
<dbReference type="Gene3D" id="1.10.150.400">
    <property type="match status" value="1"/>
</dbReference>
<dbReference type="Proteomes" id="UP000005317">
    <property type="component" value="Unassembled WGS sequence"/>
</dbReference>
<dbReference type="NCBIfam" id="TIGR01549">
    <property type="entry name" value="HAD-SF-IA-v1"/>
    <property type="match status" value="1"/>
</dbReference>
<organism evidence="2 3">
    <name type="scientific">Thiothrix nivea (strain ATCC 35100 / DSM 5205 / JP2)</name>
    <dbReference type="NCBI Taxonomy" id="870187"/>
    <lineage>
        <taxon>Bacteria</taxon>
        <taxon>Pseudomonadati</taxon>
        <taxon>Pseudomonadota</taxon>
        <taxon>Gammaproteobacteria</taxon>
        <taxon>Thiotrichales</taxon>
        <taxon>Thiotrichaceae</taxon>
        <taxon>Thiothrix</taxon>
    </lineage>
</organism>
<dbReference type="InterPro" id="IPR051540">
    <property type="entry name" value="S-2-haloacid_dehalogenase"/>
</dbReference>
<dbReference type="InterPro" id="IPR006439">
    <property type="entry name" value="HAD-SF_hydro_IA"/>
</dbReference>
<accession>A0A656HM30</accession>
<evidence type="ECO:0000313" key="2">
    <source>
        <dbReference type="EMBL" id="EIJ36075.1"/>
    </source>
</evidence>
<dbReference type="EMBL" id="JH651384">
    <property type="protein sequence ID" value="EIJ36075.1"/>
    <property type="molecule type" value="Genomic_DNA"/>
</dbReference>
<dbReference type="Pfam" id="PF00702">
    <property type="entry name" value="Hydrolase"/>
    <property type="match status" value="1"/>
</dbReference>
<proteinExistence type="predicted"/>
<sequence>MPEKLILRDWRSIRAWLEPRLPHIRYISVDIFDTILGRYVGDPAEVQHAVCRLVGERAGIAPETVWQARQQAEQALRAEAVQAGFDHECRYSELLPRWLVGMGRGKDAELAAFIRQTELDLEAATLYVKPDAQVFLDWVQEQDVEIIAMSDMYLDGELIRELLRRKGMVDYFAFIYVSADFGLGKYSGRLFQQMLKVKGVEASQVVHVGDNPVSDRRMACREGIQGIWLYEKADLRRRERQALSARMAQRGGIWQGRHFFECVQTRSQQQDGLNPRHFFFRYGRDVLGPAFSVFMQGLRERLQQQAESGEPVAKLLFVARDGFLFERMYQASGAGIPSEYVYLSRRVITAASTAEGLSREQAVVAFYNPKQRGLESVCKVYGLPQAALQPLAREHGFEDFAAPIHDWEDTRLHHFLRDYRVQAIVRRAGQRHRERLQRYLEQVGFFQHRRVALVDIGWNGTVQKFLKQAFGARRDFPILHGYYFAFVPKMYADFGDNNVCEGIVHDSRRGNACERIPAEFEEIFEQGARSHEATTIGYREHEGMIQPVLKADAAPDRQAELDCNVLVMQMQQGIMHHWEHFRAVQRLTGYDSQQLLPYVHGLLERAVVYPQQEEIRQLTRLVHTEDFGHDHVLELGSRSLRWRDLLRPRQLMRRLELSAWRYALFGQMPAGIANFAFRMVYLHTVKK</sequence>